<gene>
    <name evidence="2" type="ORF">EVAR_23574_1</name>
</gene>
<evidence type="ECO:0000313" key="2">
    <source>
        <dbReference type="EMBL" id="GBP55762.1"/>
    </source>
</evidence>
<feature type="region of interest" description="Disordered" evidence="1">
    <location>
        <begin position="66"/>
        <end position="86"/>
    </location>
</feature>
<sequence length="109" mass="12242">MYAMLKDTYDWRPQADTVIPVVFVGRCRSVGTQRGLLCGGKVMQKNLKSAPLSSYLLSARRKAEKTISDTLTHRTSHQQKNEDYGVDYQSSIDGVRSIEEIPPGHKQNS</sequence>
<accession>A0A4C1WYL7</accession>
<reference evidence="2 3" key="1">
    <citation type="journal article" date="2019" name="Commun. Biol.">
        <title>The bagworm genome reveals a unique fibroin gene that provides high tensile strength.</title>
        <authorList>
            <person name="Kono N."/>
            <person name="Nakamura H."/>
            <person name="Ohtoshi R."/>
            <person name="Tomita M."/>
            <person name="Numata K."/>
            <person name="Arakawa K."/>
        </authorList>
    </citation>
    <scope>NUCLEOTIDE SEQUENCE [LARGE SCALE GENOMIC DNA]</scope>
</reference>
<dbReference type="AlphaFoldDB" id="A0A4C1WYL7"/>
<protein>
    <submittedName>
        <fullName evidence="2">Uncharacterized protein</fullName>
    </submittedName>
</protein>
<keyword evidence="3" id="KW-1185">Reference proteome</keyword>
<proteinExistence type="predicted"/>
<evidence type="ECO:0000313" key="3">
    <source>
        <dbReference type="Proteomes" id="UP000299102"/>
    </source>
</evidence>
<dbReference type="Proteomes" id="UP000299102">
    <property type="component" value="Unassembled WGS sequence"/>
</dbReference>
<dbReference type="EMBL" id="BGZK01000677">
    <property type="protein sequence ID" value="GBP55762.1"/>
    <property type="molecule type" value="Genomic_DNA"/>
</dbReference>
<name>A0A4C1WYL7_EUMVA</name>
<comment type="caution">
    <text evidence="2">The sequence shown here is derived from an EMBL/GenBank/DDBJ whole genome shotgun (WGS) entry which is preliminary data.</text>
</comment>
<organism evidence="2 3">
    <name type="scientific">Eumeta variegata</name>
    <name type="common">Bagworm moth</name>
    <name type="synonym">Eumeta japonica</name>
    <dbReference type="NCBI Taxonomy" id="151549"/>
    <lineage>
        <taxon>Eukaryota</taxon>
        <taxon>Metazoa</taxon>
        <taxon>Ecdysozoa</taxon>
        <taxon>Arthropoda</taxon>
        <taxon>Hexapoda</taxon>
        <taxon>Insecta</taxon>
        <taxon>Pterygota</taxon>
        <taxon>Neoptera</taxon>
        <taxon>Endopterygota</taxon>
        <taxon>Lepidoptera</taxon>
        <taxon>Glossata</taxon>
        <taxon>Ditrysia</taxon>
        <taxon>Tineoidea</taxon>
        <taxon>Psychidae</taxon>
        <taxon>Oiketicinae</taxon>
        <taxon>Eumeta</taxon>
    </lineage>
</organism>
<evidence type="ECO:0000256" key="1">
    <source>
        <dbReference type="SAM" id="MobiDB-lite"/>
    </source>
</evidence>